<dbReference type="EMBL" id="BMLF01000001">
    <property type="protein sequence ID" value="GGL86436.1"/>
    <property type="molecule type" value="Genomic_DNA"/>
</dbReference>
<comment type="caution">
    <text evidence="2">The sequence shown here is derived from an EMBL/GenBank/DDBJ whole genome shotgun (WGS) entry which is preliminary data.</text>
</comment>
<evidence type="ECO:0000313" key="3">
    <source>
        <dbReference type="Proteomes" id="UP000649829"/>
    </source>
</evidence>
<dbReference type="RefSeq" id="WP_036538273.1">
    <property type="nucleotide sequence ID" value="NZ_BMLF01000001.1"/>
</dbReference>
<dbReference type="InterPro" id="IPR028992">
    <property type="entry name" value="Hedgehog/Intein_dom"/>
</dbReference>
<reference evidence="2" key="1">
    <citation type="journal article" date="2014" name="Int. J. Syst. Evol. Microbiol.">
        <title>Complete genome sequence of Corynebacterium casei LMG S-19264T (=DSM 44701T), isolated from a smear-ripened cheese.</title>
        <authorList>
            <consortium name="US DOE Joint Genome Institute (JGI-PGF)"/>
            <person name="Walter F."/>
            <person name="Albersmeier A."/>
            <person name="Kalinowski J."/>
            <person name="Ruckert C."/>
        </authorList>
    </citation>
    <scope>NUCLEOTIDE SEQUENCE</scope>
    <source>
        <strain evidence="2">CGMCC 1.6293</strain>
    </source>
</reference>
<dbReference type="Pfam" id="PF13403">
    <property type="entry name" value="Hint_2"/>
    <property type="match status" value="1"/>
</dbReference>
<keyword evidence="3" id="KW-1185">Reference proteome</keyword>
<protein>
    <recommendedName>
        <fullName evidence="1">Hedgehog/Intein (Hint) domain-containing protein</fullName>
    </recommendedName>
</protein>
<sequence>MKPSTSQRQTQTRPAAEAPAGIVTGTRVLTLDGEMPVEFLTPGDRVITRDSGMAVLRDIRVRKVAVAAVAIAAGSLGHTRPDEDMILPAAQKVLVRDWRAEALFGAKQAMVPVARLADGQFVREIGERELTLCELVFDSAHVVYAGGMELDAPVPETATA</sequence>
<reference evidence="2" key="2">
    <citation type="submission" date="2020-09" db="EMBL/GenBank/DDBJ databases">
        <authorList>
            <person name="Sun Q."/>
            <person name="Zhou Y."/>
        </authorList>
    </citation>
    <scope>NUCLEOTIDE SEQUENCE</scope>
    <source>
        <strain evidence="2">CGMCC 1.6293</strain>
    </source>
</reference>
<dbReference type="InterPro" id="IPR036844">
    <property type="entry name" value="Hint_dom_sf"/>
</dbReference>
<dbReference type="Proteomes" id="UP000649829">
    <property type="component" value="Unassembled WGS sequence"/>
</dbReference>
<dbReference type="AlphaFoldDB" id="A0A917SMB9"/>
<evidence type="ECO:0000259" key="1">
    <source>
        <dbReference type="Pfam" id="PF13403"/>
    </source>
</evidence>
<evidence type="ECO:0000313" key="2">
    <source>
        <dbReference type="EMBL" id="GGL86436.1"/>
    </source>
</evidence>
<feature type="domain" description="Hedgehog/Intein (Hint)" evidence="1">
    <location>
        <begin position="23"/>
        <end position="150"/>
    </location>
</feature>
<dbReference type="SUPFAM" id="SSF51294">
    <property type="entry name" value="Hedgehog/intein (Hint) domain"/>
    <property type="match status" value="1"/>
</dbReference>
<proteinExistence type="predicted"/>
<name>A0A917SMB9_9RHOB</name>
<gene>
    <name evidence="2" type="ORF">GCM10011534_05490</name>
</gene>
<organism evidence="2 3">
    <name type="scientific">Pseudooceanicola nanhaiensis</name>
    <dbReference type="NCBI Taxonomy" id="375761"/>
    <lineage>
        <taxon>Bacteria</taxon>
        <taxon>Pseudomonadati</taxon>
        <taxon>Pseudomonadota</taxon>
        <taxon>Alphaproteobacteria</taxon>
        <taxon>Rhodobacterales</taxon>
        <taxon>Paracoccaceae</taxon>
        <taxon>Pseudooceanicola</taxon>
    </lineage>
</organism>
<accession>A0A917SMB9</accession>